<protein>
    <submittedName>
        <fullName evidence="2">Integrase core domain protein</fullName>
    </submittedName>
</protein>
<dbReference type="Pfam" id="PF00665">
    <property type="entry name" value="rve"/>
    <property type="match status" value="1"/>
</dbReference>
<evidence type="ECO:0000313" key="2">
    <source>
        <dbReference type="EMBL" id="TWT56000.1"/>
    </source>
</evidence>
<gene>
    <name evidence="2" type="ORF">CA85_47080</name>
</gene>
<dbReference type="InterPro" id="IPR015378">
    <property type="entry name" value="Transposase-like_Mu_C"/>
</dbReference>
<dbReference type="OrthoDB" id="285898at2"/>
<evidence type="ECO:0000313" key="3">
    <source>
        <dbReference type="Proteomes" id="UP000318053"/>
    </source>
</evidence>
<sequence>MKRPSIYLKMKVLGAIDIAEGKTSDARIKNVAEMTFTDEEGKPHQFTWRTIQTWHYRYKNHGITAMQNQSRSDKGRTRKVTPEEVLEAINAALPHFHGKTPGKTAIYRFCIEKGLLNANQIARNTFSRMVGKYEFLKEDSGESRQRRAFSMQYANQLWQADTMFGPHIAGRQAKLIAFIDDASRVLCHGEFFFEENVDSMVKAIRCAFYKRGLPEQLYVDNGSIYCCQEITLIAARVGCILRHTAVRDAAAKGKIERFFRRVRDQFLIRNLDLSSIESLNKQFSAWVEGDYNSTVHSTLGMKPIDRFGVDLSRIRFLTPSEDTDELFYAEAERQVKKDNTFSFRGTRYETPIDLRGRKIDLRYERHRDGAVIVYQGGRWIGKARPLDAVANGLLRRTES</sequence>
<dbReference type="EMBL" id="SJPK01000019">
    <property type="protein sequence ID" value="TWT56000.1"/>
    <property type="molecule type" value="Genomic_DNA"/>
</dbReference>
<feature type="domain" description="Integrase catalytic" evidence="1">
    <location>
        <begin position="149"/>
        <end position="311"/>
    </location>
</feature>
<organism evidence="2 3">
    <name type="scientific">Allorhodopirellula solitaria</name>
    <dbReference type="NCBI Taxonomy" id="2527987"/>
    <lineage>
        <taxon>Bacteria</taxon>
        <taxon>Pseudomonadati</taxon>
        <taxon>Planctomycetota</taxon>
        <taxon>Planctomycetia</taxon>
        <taxon>Pirellulales</taxon>
        <taxon>Pirellulaceae</taxon>
        <taxon>Allorhodopirellula</taxon>
    </lineage>
</organism>
<comment type="caution">
    <text evidence="2">The sequence shown here is derived from an EMBL/GenBank/DDBJ whole genome shotgun (WGS) entry which is preliminary data.</text>
</comment>
<dbReference type="Gene3D" id="3.30.420.10">
    <property type="entry name" value="Ribonuclease H-like superfamily/Ribonuclease H"/>
    <property type="match status" value="1"/>
</dbReference>
<dbReference type="GO" id="GO:0003676">
    <property type="term" value="F:nucleic acid binding"/>
    <property type="evidence" value="ECO:0007669"/>
    <property type="project" value="InterPro"/>
</dbReference>
<dbReference type="InterPro" id="IPR036397">
    <property type="entry name" value="RNaseH_sf"/>
</dbReference>
<dbReference type="AlphaFoldDB" id="A0A5C5WZK5"/>
<name>A0A5C5WZK5_9BACT</name>
<dbReference type="RefSeq" id="WP_146393521.1">
    <property type="nucleotide sequence ID" value="NZ_SJPK01000019.1"/>
</dbReference>
<dbReference type="PROSITE" id="PS50994">
    <property type="entry name" value="INTEGRASE"/>
    <property type="match status" value="1"/>
</dbReference>
<keyword evidence="3" id="KW-1185">Reference proteome</keyword>
<dbReference type="Proteomes" id="UP000318053">
    <property type="component" value="Unassembled WGS sequence"/>
</dbReference>
<dbReference type="SUPFAM" id="SSF53098">
    <property type="entry name" value="Ribonuclease H-like"/>
    <property type="match status" value="1"/>
</dbReference>
<reference evidence="2 3" key="1">
    <citation type="submission" date="2019-02" db="EMBL/GenBank/DDBJ databases">
        <title>Deep-cultivation of Planctomycetes and their phenomic and genomic characterization uncovers novel biology.</title>
        <authorList>
            <person name="Wiegand S."/>
            <person name="Jogler M."/>
            <person name="Boedeker C."/>
            <person name="Pinto D."/>
            <person name="Vollmers J."/>
            <person name="Rivas-Marin E."/>
            <person name="Kohn T."/>
            <person name="Peeters S.H."/>
            <person name="Heuer A."/>
            <person name="Rast P."/>
            <person name="Oberbeckmann S."/>
            <person name="Bunk B."/>
            <person name="Jeske O."/>
            <person name="Meyerdierks A."/>
            <person name="Storesund J.E."/>
            <person name="Kallscheuer N."/>
            <person name="Luecker S."/>
            <person name="Lage O.M."/>
            <person name="Pohl T."/>
            <person name="Merkel B.J."/>
            <person name="Hornburger P."/>
            <person name="Mueller R.-W."/>
            <person name="Bruemmer F."/>
            <person name="Labrenz M."/>
            <person name="Spormann A.M."/>
            <person name="Op Den Camp H."/>
            <person name="Overmann J."/>
            <person name="Amann R."/>
            <person name="Jetten M.S.M."/>
            <person name="Mascher T."/>
            <person name="Medema M.H."/>
            <person name="Devos D.P."/>
            <person name="Kaster A.-K."/>
            <person name="Ovreas L."/>
            <person name="Rohde M."/>
            <person name="Galperin M.Y."/>
            <person name="Jogler C."/>
        </authorList>
    </citation>
    <scope>NUCLEOTIDE SEQUENCE [LARGE SCALE GENOMIC DNA]</scope>
    <source>
        <strain evidence="2 3">CA85</strain>
    </source>
</reference>
<dbReference type="InterPro" id="IPR012337">
    <property type="entry name" value="RNaseH-like_sf"/>
</dbReference>
<dbReference type="PANTHER" id="PTHR35004:SF6">
    <property type="entry name" value="TRANSPOSASE"/>
    <property type="match status" value="1"/>
</dbReference>
<dbReference type="Pfam" id="PF09299">
    <property type="entry name" value="Mu-transpos_C"/>
    <property type="match status" value="1"/>
</dbReference>
<evidence type="ECO:0000259" key="1">
    <source>
        <dbReference type="PROSITE" id="PS50994"/>
    </source>
</evidence>
<accession>A0A5C5WZK5</accession>
<dbReference type="PANTHER" id="PTHR35004">
    <property type="entry name" value="TRANSPOSASE RV3428C-RELATED"/>
    <property type="match status" value="1"/>
</dbReference>
<dbReference type="GO" id="GO:0015074">
    <property type="term" value="P:DNA integration"/>
    <property type="evidence" value="ECO:0007669"/>
    <property type="project" value="InterPro"/>
</dbReference>
<dbReference type="InterPro" id="IPR001584">
    <property type="entry name" value="Integrase_cat-core"/>
</dbReference>
<proteinExistence type="predicted"/>